<evidence type="ECO:0008006" key="6">
    <source>
        <dbReference type="Google" id="ProtNLM"/>
    </source>
</evidence>
<gene>
    <name evidence="4" type="ORF">C5O19_16970</name>
</gene>
<dbReference type="PANTHER" id="PTHR30273:SF2">
    <property type="entry name" value="PROTEIN FECR"/>
    <property type="match status" value="1"/>
</dbReference>
<evidence type="ECO:0000259" key="2">
    <source>
        <dbReference type="Pfam" id="PF04773"/>
    </source>
</evidence>
<dbReference type="Proteomes" id="UP000239590">
    <property type="component" value="Unassembled WGS sequence"/>
</dbReference>
<dbReference type="InterPro" id="IPR012373">
    <property type="entry name" value="Ferrdict_sens_TM"/>
</dbReference>
<feature type="transmembrane region" description="Helical" evidence="1">
    <location>
        <begin position="75"/>
        <end position="94"/>
    </location>
</feature>
<evidence type="ECO:0000313" key="4">
    <source>
        <dbReference type="EMBL" id="PQA57021.1"/>
    </source>
</evidence>
<feature type="domain" description="Protein FecR C-terminal" evidence="3">
    <location>
        <begin position="245"/>
        <end position="309"/>
    </location>
</feature>
<keyword evidence="1" id="KW-1133">Transmembrane helix</keyword>
<reference evidence="5" key="1">
    <citation type="submission" date="2018-02" db="EMBL/GenBank/DDBJ databases">
        <title>Genome sequencing of Solimonas sp. HR-BB.</title>
        <authorList>
            <person name="Lee Y."/>
            <person name="Jeon C.O."/>
        </authorList>
    </citation>
    <scope>NUCLEOTIDE SEQUENCE [LARGE SCALE GENOMIC DNA]</scope>
    <source>
        <strain evidence="5">HR-U</strain>
    </source>
</reference>
<evidence type="ECO:0000256" key="1">
    <source>
        <dbReference type="SAM" id="Phobius"/>
    </source>
</evidence>
<feature type="domain" description="FecR protein" evidence="2">
    <location>
        <begin position="110"/>
        <end position="195"/>
    </location>
</feature>
<sequence>MNESRFDELLTKYQLGKCNPEEYALVERWLESLSDHSFDQIPPAQQEVIKNRMRRSLTNRIQPQKPVRRLLRSRFQIAASIVLLLAVGLGFWQWNRSRVVPQIAYADLHQIKKVILPDGSLVWLKDSSRLEYPSRFNGAVREVRLHGEALFEVAKNPEFPFIIHAGQMTTKVLGTSFNIKSRNKQAEVVVFTGKVTVSTAAQTVTLAPSQKAIYAPQTQKIESTHIAAFAPVKQEYSQGTEYNMDFNDSSLAEVLARIEKKFDVQISYDVARLKNCLFTAELTDQSLENTLGVLTQTFGGTYAITDSKVELKGLSCN</sequence>
<dbReference type="InterPro" id="IPR006860">
    <property type="entry name" value="FecR"/>
</dbReference>
<evidence type="ECO:0000313" key="5">
    <source>
        <dbReference type="Proteomes" id="UP000239590"/>
    </source>
</evidence>
<accession>A0A2S7IK87</accession>
<name>A0A2S7IK87_9BACT</name>
<protein>
    <recommendedName>
        <fullName evidence="6">Iron dicitrate transport regulator FecR</fullName>
    </recommendedName>
</protein>
<keyword evidence="1" id="KW-0472">Membrane</keyword>
<dbReference type="EMBL" id="PTRA01000002">
    <property type="protein sequence ID" value="PQA57021.1"/>
    <property type="molecule type" value="Genomic_DNA"/>
</dbReference>
<evidence type="ECO:0000259" key="3">
    <source>
        <dbReference type="Pfam" id="PF16344"/>
    </source>
</evidence>
<organism evidence="4 5">
    <name type="scientific">Siphonobacter curvatus</name>
    <dbReference type="NCBI Taxonomy" id="2094562"/>
    <lineage>
        <taxon>Bacteria</taxon>
        <taxon>Pseudomonadati</taxon>
        <taxon>Bacteroidota</taxon>
        <taxon>Cytophagia</taxon>
        <taxon>Cytophagales</taxon>
        <taxon>Cytophagaceae</taxon>
        <taxon>Siphonobacter</taxon>
    </lineage>
</organism>
<dbReference type="Gene3D" id="2.60.120.1440">
    <property type="match status" value="1"/>
</dbReference>
<dbReference type="Pfam" id="PF16344">
    <property type="entry name" value="FecR_C"/>
    <property type="match status" value="1"/>
</dbReference>
<dbReference type="Pfam" id="PF04773">
    <property type="entry name" value="FecR"/>
    <property type="match status" value="1"/>
</dbReference>
<keyword evidence="5" id="KW-1185">Reference proteome</keyword>
<keyword evidence="1" id="KW-0812">Transmembrane</keyword>
<dbReference type="GO" id="GO:0016989">
    <property type="term" value="F:sigma factor antagonist activity"/>
    <property type="evidence" value="ECO:0007669"/>
    <property type="project" value="TreeGrafter"/>
</dbReference>
<comment type="caution">
    <text evidence="4">The sequence shown here is derived from an EMBL/GenBank/DDBJ whole genome shotgun (WGS) entry which is preliminary data.</text>
</comment>
<dbReference type="PANTHER" id="PTHR30273">
    <property type="entry name" value="PERIPLASMIC SIGNAL SENSOR AND SIGMA FACTOR ACTIVATOR FECR-RELATED"/>
    <property type="match status" value="1"/>
</dbReference>
<dbReference type="Gene3D" id="3.55.50.30">
    <property type="match status" value="1"/>
</dbReference>
<proteinExistence type="predicted"/>
<dbReference type="RefSeq" id="WP_104714591.1">
    <property type="nucleotide sequence ID" value="NZ_PTRA01000002.1"/>
</dbReference>
<dbReference type="PIRSF" id="PIRSF018266">
    <property type="entry name" value="FecR"/>
    <property type="match status" value="1"/>
</dbReference>
<dbReference type="InterPro" id="IPR032508">
    <property type="entry name" value="FecR_C"/>
</dbReference>
<dbReference type="OrthoDB" id="1452822at2"/>
<dbReference type="AlphaFoldDB" id="A0A2S7IK87"/>